<dbReference type="Proteomes" id="UP000030765">
    <property type="component" value="Unassembled WGS sequence"/>
</dbReference>
<dbReference type="VEuPathDB" id="VectorBase:ASIC007509"/>
<feature type="signal peptide" evidence="1">
    <location>
        <begin position="1"/>
        <end position="19"/>
    </location>
</feature>
<reference evidence="3" key="2">
    <citation type="submission" date="2020-05" db="UniProtKB">
        <authorList>
            <consortium name="EnsemblMetazoa"/>
        </authorList>
    </citation>
    <scope>IDENTIFICATION</scope>
</reference>
<protein>
    <submittedName>
        <fullName evidence="2 3">Uncharacterized protein</fullName>
    </submittedName>
</protein>
<dbReference type="EMBL" id="KE525002">
    <property type="protein sequence ID" value="KFB40049.1"/>
    <property type="molecule type" value="Genomic_DNA"/>
</dbReference>
<feature type="chain" id="PRO_5001783731" evidence="1">
    <location>
        <begin position="20"/>
        <end position="83"/>
    </location>
</feature>
<evidence type="ECO:0000313" key="2">
    <source>
        <dbReference type="EMBL" id="KFB40049.1"/>
    </source>
</evidence>
<dbReference type="OMA" id="AFTWHAN"/>
<reference evidence="2 4" key="1">
    <citation type="journal article" date="2014" name="BMC Genomics">
        <title>Genome sequence of Anopheles sinensis provides insight into genetics basis of mosquito competence for malaria parasites.</title>
        <authorList>
            <person name="Zhou D."/>
            <person name="Zhang D."/>
            <person name="Ding G."/>
            <person name="Shi L."/>
            <person name="Hou Q."/>
            <person name="Ye Y."/>
            <person name="Xu Y."/>
            <person name="Zhou H."/>
            <person name="Xiong C."/>
            <person name="Li S."/>
            <person name="Yu J."/>
            <person name="Hong S."/>
            <person name="Yu X."/>
            <person name="Zou P."/>
            <person name="Chen C."/>
            <person name="Chang X."/>
            <person name="Wang W."/>
            <person name="Lv Y."/>
            <person name="Sun Y."/>
            <person name="Ma L."/>
            <person name="Shen B."/>
            <person name="Zhu C."/>
        </authorList>
    </citation>
    <scope>NUCLEOTIDE SEQUENCE [LARGE SCALE GENOMIC DNA]</scope>
</reference>
<evidence type="ECO:0000313" key="4">
    <source>
        <dbReference type="Proteomes" id="UP000030765"/>
    </source>
</evidence>
<keyword evidence="4" id="KW-1185">Reference proteome</keyword>
<dbReference type="EMBL" id="ATLV01015102">
    <property type="status" value="NOT_ANNOTATED_CDS"/>
    <property type="molecule type" value="Genomic_DNA"/>
</dbReference>
<gene>
    <name evidence="2" type="ORF">ZHAS_00007509</name>
</gene>
<evidence type="ECO:0000256" key="1">
    <source>
        <dbReference type="SAM" id="SignalP"/>
    </source>
</evidence>
<organism evidence="2">
    <name type="scientific">Anopheles sinensis</name>
    <name type="common">Mosquito</name>
    <dbReference type="NCBI Taxonomy" id="74873"/>
    <lineage>
        <taxon>Eukaryota</taxon>
        <taxon>Metazoa</taxon>
        <taxon>Ecdysozoa</taxon>
        <taxon>Arthropoda</taxon>
        <taxon>Hexapoda</taxon>
        <taxon>Insecta</taxon>
        <taxon>Pterygota</taxon>
        <taxon>Neoptera</taxon>
        <taxon>Endopterygota</taxon>
        <taxon>Diptera</taxon>
        <taxon>Nematocera</taxon>
        <taxon>Culicoidea</taxon>
        <taxon>Culicidae</taxon>
        <taxon>Anophelinae</taxon>
        <taxon>Anopheles</taxon>
    </lineage>
</organism>
<dbReference type="AlphaFoldDB" id="A0A084VQ05"/>
<name>A0A084VQ05_ANOSI</name>
<sequence>MQFKCLAILLATLLSLCDAIIVREDDFQSKQEQAATDRRASPLNFHEVDAFGDDFVDFGAQTGPLGAFSWHANFPIEDERENK</sequence>
<accession>A0A084VQ05</accession>
<evidence type="ECO:0000313" key="3">
    <source>
        <dbReference type="EnsemblMetazoa" id="ASIC007509-PA"/>
    </source>
</evidence>
<proteinExistence type="predicted"/>
<keyword evidence="1" id="KW-0732">Signal</keyword>
<dbReference type="EnsemblMetazoa" id="ASIC007509-RA">
    <property type="protein sequence ID" value="ASIC007509-PA"/>
    <property type="gene ID" value="ASIC007509"/>
</dbReference>